<dbReference type="Proteomes" id="UP000195011">
    <property type="component" value="Unassembled WGS sequence"/>
</dbReference>
<proteinExistence type="predicted"/>
<dbReference type="AlphaFoldDB" id="A0A251Y470"/>
<comment type="caution">
    <text evidence="2">The sequence shown here is derived from an EMBL/GenBank/DDBJ whole genome shotgun (WGS) entry which is preliminary data.</text>
</comment>
<name>A0A251Y470_9MICO</name>
<dbReference type="EMBL" id="MDJY01000060">
    <property type="protein sequence ID" value="OUE19090.1"/>
    <property type="molecule type" value="Genomic_DNA"/>
</dbReference>
<dbReference type="RefSeq" id="WP_086518445.1">
    <property type="nucleotide sequence ID" value="NZ_MDJY01000060.1"/>
</dbReference>
<dbReference type="InterPro" id="IPR029058">
    <property type="entry name" value="AB_hydrolase_fold"/>
</dbReference>
<feature type="region of interest" description="Disordered" evidence="1">
    <location>
        <begin position="437"/>
        <end position="459"/>
    </location>
</feature>
<protein>
    <submittedName>
        <fullName evidence="2">Uncharacterized protein</fullName>
    </submittedName>
</protein>
<evidence type="ECO:0000313" key="2">
    <source>
        <dbReference type="EMBL" id="OUE19090.1"/>
    </source>
</evidence>
<reference evidence="2 3" key="1">
    <citation type="submission" date="2016-08" db="EMBL/GenBank/DDBJ databases">
        <title>Genome sequence of Clavibacter michiganensis spp strain CFBP8017.</title>
        <authorList>
            <person name="Thapa S.P."/>
            <person name="Coaker G."/>
            <person name="Jacques M.-A."/>
        </authorList>
    </citation>
    <scope>NUCLEOTIDE SEQUENCE [LARGE SCALE GENOMIC DNA]</scope>
    <source>
        <strain evidence="2">CFBP8017</strain>
    </source>
</reference>
<sequence>MTDLTVTTGGSTTIVATDDLLRIAALLDAAARRLHDHAQALALPPLVADVTGDHDAALDPPRRLLSSAAHDAGTLAADLRRAAAEYADGERDADRCVRSASSGSAVATEGAAVDGGGLAGVVADAVRSGDDALRLLGVGAMLLAHPDGPGRLLLPSALRGVVSDVAAAATRFLPSRAPGDDGTRAAAAGLMALLGAVGFLRDDPAVVRARPVAVRPAPTTFRDLADRIPDPGAGAAQMRVEAYRAPDGGRRFVAYLGGMQTVLPGAVPEDFGPSSAVAALATERGSAVRAAEEALGEAGATARDEVYVVGYSQGGILARSIGDDPAFHATHELTFGSPVGQLPLRQGIHGVAVEHTDDPVPALGGARPSTGADGDDVVVRQPAAIGGGPADPLSAHQLPTYRATASEMDASRSPQLTRARDEIRRFLDGATPISSHLYRAERDPAAATSTGAARAERVR</sequence>
<dbReference type="SUPFAM" id="SSF53474">
    <property type="entry name" value="alpha/beta-Hydrolases"/>
    <property type="match status" value="1"/>
</dbReference>
<organism evidence="2 3">
    <name type="scientific">Clavibacter michiganensis</name>
    <dbReference type="NCBI Taxonomy" id="28447"/>
    <lineage>
        <taxon>Bacteria</taxon>
        <taxon>Bacillati</taxon>
        <taxon>Actinomycetota</taxon>
        <taxon>Actinomycetes</taxon>
        <taxon>Micrococcales</taxon>
        <taxon>Microbacteriaceae</taxon>
        <taxon>Clavibacter</taxon>
    </lineage>
</organism>
<gene>
    <name evidence="2" type="ORF">BFL36_13695</name>
</gene>
<evidence type="ECO:0000256" key="1">
    <source>
        <dbReference type="SAM" id="MobiDB-lite"/>
    </source>
</evidence>
<evidence type="ECO:0000313" key="3">
    <source>
        <dbReference type="Proteomes" id="UP000195011"/>
    </source>
</evidence>
<accession>A0A251Y470</accession>